<evidence type="ECO:0000259" key="15">
    <source>
        <dbReference type="PROSITE" id="PS51163"/>
    </source>
</evidence>
<dbReference type="GO" id="GO:0003725">
    <property type="term" value="F:double-stranded RNA binding"/>
    <property type="evidence" value="ECO:0007669"/>
    <property type="project" value="InterPro"/>
</dbReference>
<comment type="similarity">
    <text evidence="2">Belongs to the SUA5 family.</text>
</comment>
<evidence type="ECO:0000256" key="9">
    <source>
        <dbReference type="ARBA" id="ARBA00022741"/>
    </source>
</evidence>
<sequence>MALGNDAAVQTMRRRTRVLQVDASKIGHFVFDDHQQSFLGNWKIQLFEDSPDAANVLEAASQLRDSDLPVAFPTETVYGLGADATRSSAVRGIYNAKQRPLDNPLIIHVSSLSQLRNLLIPSNPTAPSLNSPQDTVPEIYHPLISRFWPGPLTILIPLPIPSPLAPEVTTSLPTVAVRMPSSPLALALIQLAGVPLAAPSANASSRPSPTTAAHVLHDLSGSIDLILDGGPCTVGVESTVVDGLTSPPVILRPGGVSIGMLRDCPGWEDVRVAYNDGAESGVPRAPGMKYKHYSPNAKVLLFHGQWDATLVKGRPTGGSIGVLRTKTWNVGHLRMNLQSSKDTGISEPNGHPYLRNRNSHQTRESLAGRTEIEDIRQQSSLSSGSSAQLYQVYLGDEPEQIMTDLWTIGLGPDTADIARGLFSALRELDQKGVDIICVEGINDNEGDAAAAVMNRLRKAAEAEINL</sequence>
<evidence type="ECO:0000256" key="4">
    <source>
        <dbReference type="ARBA" id="ARBA00015492"/>
    </source>
</evidence>
<protein>
    <recommendedName>
        <fullName evidence="4">Threonylcarbamoyl-AMP synthase</fullName>
        <ecNumber evidence="3">2.7.7.87</ecNumber>
    </recommendedName>
    <alternativeName>
        <fullName evidence="11">L-threonylcarbamoyladenylate synthase</fullName>
    </alternativeName>
</protein>
<dbReference type="GO" id="GO:0005524">
    <property type="term" value="F:ATP binding"/>
    <property type="evidence" value="ECO:0007669"/>
    <property type="project" value="UniProtKB-KW"/>
</dbReference>
<evidence type="ECO:0000256" key="14">
    <source>
        <dbReference type="SAM" id="MobiDB-lite"/>
    </source>
</evidence>
<evidence type="ECO:0000256" key="12">
    <source>
        <dbReference type="ARBA" id="ARBA00048366"/>
    </source>
</evidence>
<keyword evidence="5" id="KW-0963">Cytoplasm</keyword>
<accession>A0A8H3IVU4</accession>
<dbReference type="Gene3D" id="3.40.50.11030">
    <property type="entry name" value="Threonylcarbamoyl-AMP synthase, C-terminal domain"/>
    <property type="match status" value="1"/>
</dbReference>
<evidence type="ECO:0000256" key="11">
    <source>
        <dbReference type="ARBA" id="ARBA00029774"/>
    </source>
</evidence>
<dbReference type="InterPro" id="IPR006070">
    <property type="entry name" value="Sua5-like_dom"/>
</dbReference>
<dbReference type="SUPFAM" id="SSF55821">
    <property type="entry name" value="YrdC/RibB"/>
    <property type="match status" value="1"/>
</dbReference>
<dbReference type="InterPro" id="IPR050156">
    <property type="entry name" value="TC-AMP_synthase_SUA5"/>
</dbReference>
<feature type="region of interest" description="Disordered" evidence="14">
    <location>
        <begin position="339"/>
        <end position="363"/>
    </location>
</feature>
<keyword evidence="7" id="KW-0819">tRNA processing</keyword>
<keyword evidence="6" id="KW-0808">Transferase</keyword>
<keyword evidence="9" id="KW-0547">Nucleotide-binding</keyword>
<dbReference type="InterPro" id="IPR038385">
    <property type="entry name" value="Sua5/YwlC_C"/>
</dbReference>
<dbReference type="Gene3D" id="3.90.870.10">
    <property type="entry name" value="DHBP synthase"/>
    <property type="match status" value="1"/>
</dbReference>
<keyword evidence="10" id="KW-0067">ATP-binding</keyword>
<evidence type="ECO:0000256" key="6">
    <source>
        <dbReference type="ARBA" id="ARBA00022679"/>
    </source>
</evidence>
<comment type="function">
    <text evidence="13">Required for the formation of a threonylcarbamoyl group on adenosine at position 37 (t(6)A37) in tRNAs that read codons beginning with adenine. Likely catalyzes the conversion of L-threonine, HCO(3)(-)/CO(2) and ATP to give threonylcarbamoyl-AMP (TC-AMP) as the acyladenylate intermediate, with the release of diphosphate. Required for normal translation, by ensuring translation fidelity at the level of codon recognition, appropriate translation initiation selection and maintenance of reading frame. Also involved in telomere replication. Binds to single-stranded telomeric (ssTG) DNA and positively regulates telomere length.</text>
</comment>
<comment type="caution">
    <text evidence="16">The sequence shown here is derived from an EMBL/GenBank/DDBJ whole genome shotgun (WGS) entry which is preliminary data.</text>
</comment>
<reference evidence="16" key="1">
    <citation type="submission" date="2021-03" db="EMBL/GenBank/DDBJ databases">
        <authorList>
            <person name="Tagirdzhanova G."/>
        </authorList>
    </citation>
    <scope>NUCLEOTIDE SEQUENCE</scope>
</reference>
<evidence type="ECO:0000256" key="13">
    <source>
        <dbReference type="ARBA" id="ARBA00056339"/>
    </source>
</evidence>
<organism evidence="16 17">
    <name type="scientific">Alectoria fallacina</name>
    <dbReference type="NCBI Taxonomy" id="1903189"/>
    <lineage>
        <taxon>Eukaryota</taxon>
        <taxon>Fungi</taxon>
        <taxon>Dikarya</taxon>
        <taxon>Ascomycota</taxon>
        <taxon>Pezizomycotina</taxon>
        <taxon>Lecanoromycetes</taxon>
        <taxon>OSLEUM clade</taxon>
        <taxon>Lecanoromycetidae</taxon>
        <taxon>Lecanorales</taxon>
        <taxon>Lecanorineae</taxon>
        <taxon>Parmeliaceae</taxon>
        <taxon>Alectoria</taxon>
    </lineage>
</organism>
<dbReference type="GO" id="GO:0005737">
    <property type="term" value="C:cytoplasm"/>
    <property type="evidence" value="ECO:0007669"/>
    <property type="project" value="UniProtKB-SubCell"/>
</dbReference>
<dbReference type="AlphaFoldDB" id="A0A8H3IVU4"/>
<dbReference type="PROSITE" id="PS51163">
    <property type="entry name" value="YRDC"/>
    <property type="match status" value="1"/>
</dbReference>
<dbReference type="GO" id="GO:0002949">
    <property type="term" value="P:tRNA threonylcarbamoyladenosine modification"/>
    <property type="evidence" value="ECO:0007669"/>
    <property type="project" value="UniProtKB-ARBA"/>
</dbReference>
<evidence type="ECO:0000256" key="2">
    <source>
        <dbReference type="ARBA" id="ARBA00007663"/>
    </source>
</evidence>
<dbReference type="PANTHER" id="PTHR17490">
    <property type="entry name" value="SUA5"/>
    <property type="match status" value="1"/>
</dbReference>
<evidence type="ECO:0000256" key="7">
    <source>
        <dbReference type="ARBA" id="ARBA00022694"/>
    </source>
</evidence>
<evidence type="ECO:0000256" key="5">
    <source>
        <dbReference type="ARBA" id="ARBA00022490"/>
    </source>
</evidence>
<keyword evidence="17" id="KW-1185">Reference proteome</keyword>
<dbReference type="InterPro" id="IPR017945">
    <property type="entry name" value="DHBP_synth_RibB-like_a/b_dom"/>
</dbReference>
<evidence type="ECO:0000313" key="17">
    <source>
        <dbReference type="Proteomes" id="UP000664203"/>
    </source>
</evidence>
<proteinExistence type="inferred from homology"/>
<dbReference type="Proteomes" id="UP000664203">
    <property type="component" value="Unassembled WGS sequence"/>
</dbReference>
<evidence type="ECO:0000313" key="16">
    <source>
        <dbReference type="EMBL" id="CAF9934643.1"/>
    </source>
</evidence>
<dbReference type="GO" id="GO:0006450">
    <property type="term" value="P:regulation of translational fidelity"/>
    <property type="evidence" value="ECO:0007669"/>
    <property type="project" value="TreeGrafter"/>
</dbReference>
<dbReference type="OrthoDB" id="412787at2759"/>
<evidence type="ECO:0000256" key="3">
    <source>
        <dbReference type="ARBA" id="ARBA00012584"/>
    </source>
</evidence>
<dbReference type="Pfam" id="PF01300">
    <property type="entry name" value="Sua5_yciO_yrdC"/>
    <property type="match status" value="1"/>
</dbReference>
<dbReference type="Pfam" id="PF03481">
    <property type="entry name" value="Sua5_C"/>
    <property type="match status" value="1"/>
</dbReference>
<evidence type="ECO:0000256" key="10">
    <source>
        <dbReference type="ARBA" id="ARBA00022840"/>
    </source>
</evidence>
<dbReference type="FunFam" id="3.90.870.10:FF:000008">
    <property type="entry name" value="Threonylcarbamoyl-AMP synthase"/>
    <property type="match status" value="1"/>
</dbReference>
<comment type="catalytic activity">
    <reaction evidence="12">
        <text>L-threonine + hydrogencarbonate + ATP = L-threonylcarbamoyladenylate + diphosphate + H2O</text>
        <dbReference type="Rhea" id="RHEA:36407"/>
        <dbReference type="ChEBI" id="CHEBI:15377"/>
        <dbReference type="ChEBI" id="CHEBI:17544"/>
        <dbReference type="ChEBI" id="CHEBI:30616"/>
        <dbReference type="ChEBI" id="CHEBI:33019"/>
        <dbReference type="ChEBI" id="CHEBI:57926"/>
        <dbReference type="ChEBI" id="CHEBI:73682"/>
        <dbReference type="EC" id="2.7.7.87"/>
    </reaction>
</comment>
<name>A0A8H3IVU4_9LECA</name>
<dbReference type="GO" id="GO:0061710">
    <property type="term" value="F:L-threonylcarbamoyladenylate synthase"/>
    <property type="evidence" value="ECO:0007669"/>
    <property type="project" value="UniProtKB-EC"/>
</dbReference>
<dbReference type="GO" id="GO:0000049">
    <property type="term" value="F:tRNA binding"/>
    <property type="evidence" value="ECO:0007669"/>
    <property type="project" value="TreeGrafter"/>
</dbReference>
<comment type="subcellular location">
    <subcellularLocation>
        <location evidence="1">Cytoplasm</location>
    </subcellularLocation>
</comment>
<feature type="domain" description="YrdC-like" evidence="15">
    <location>
        <begin position="53"/>
        <end position="256"/>
    </location>
</feature>
<gene>
    <name evidence="16" type="ORF">ALECFALPRED_006046</name>
</gene>
<dbReference type="InterPro" id="IPR005145">
    <property type="entry name" value="Sua5_C"/>
</dbReference>
<dbReference type="EC" id="2.7.7.87" evidence="3"/>
<evidence type="ECO:0000256" key="1">
    <source>
        <dbReference type="ARBA" id="ARBA00004496"/>
    </source>
</evidence>
<evidence type="ECO:0000256" key="8">
    <source>
        <dbReference type="ARBA" id="ARBA00022695"/>
    </source>
</evidence>
<dbReference type="NCBIfam" id="TIGR00057">
    <property type="entry name" value="L-threonylcarbamoyladenylate synthase"/>
    <property type="match status" value="1"/>
</dbReference>
<keyword evidence="8" id="KW-0548">Nucleotidyltransferase</keyword>
<dbReference type="PANTHER" id="PTHR17490:SF16">
    <property type="entry name" value="THREONYLCARBAMOYL-AMP SYNTHASE"/>
    <property type="match status" value="1"/>
</dbReference>
<dbReference type="EMBL" id="CAJPDR010000384">
    <property type="protein sequence ID" value="CAF9934643.1"/>
    <property type="molecule type" value="Genomic_DNA"/>
</dbReference>